<keyword evidence="2" id="KW-1185">Reference proteome</keyword>
<sequence>MAKKSQRRPPRNEKEQAGCISGLISIFDFRHGRSTRKLLADRRRGNRQAIGTEFARARLKLPDSNVKNQDSEDGRGSKILLPDTARTSVKKLMEEEMFNDQGQKKQINDSDVGPKISDAEFGSHTRKYHKRRNKTSKKLADFHIFDSDTEEPEKSCDQVQAEKTLDNSDLEIIIQELCQLHQKNSSYVGHLQSDHSSRMQLDQAGVVDEEKLTAAIKVFVDRSLCKSHHAREDGQLQHSTEIVDALHRLSSNKDLLFNFLQDPNSLLVKQNKGLEETEIEKDTETNPLPRSDFLKEKATQSKTDDLINQKPRKFFRRRSKSQEHFPLTEREKCQSSNKIVILKPGPATLQQTDNEISTRSSMSSHNPTGNKIHGEKSQFSFTEIKRKLKQAIRKEKQDIFSDGTIHKSRPDNQKRHDFDKGVAGENIGWWSPNRNHFYIERFAKPSVSSKRGETIGRPNPTEATSADDYLKPKVSNIYLEAKKHLLEMLSSGNDDAELSSQKLPKSLGRILSFSDYSYSPSCSPRGSKEESAVSTPMKLSPRVTAQSVNGNTKLVEENVNNHLSSSGQSSENLSCLPCENSEEKIESPNESASVAYDHSLSSLVEENPPSTSNITTSEDHVEIIETTDALIQEANEIPLASFESSTSVDIEDVIIGDAAEECDEDMLTQTVKMESVGESQIVSSLEASPSHSVTEKVEDSVDSIDRTGRPSPVSVLDPLFAEDDISPARIISRPVSFVLKHGYLNFLAELEIEPRHIDFEEQRCSVDQGISMQTSLQDEESAFEYVEAVLLGSGLNWDEYLLSWLSSRPILDSVLFDEVELFSSRSRAEQKLLFDCTNEVLEELIQAKLEVSSIDLFLHFFVSFDTANSLVLSMCGSFSTKACN</sequence>
<name>A0ACB9ZID6_CATRO</name>
<reference evidence="2" key="1">
    <citation type="journal article" date="2023" name="Nat. Plants">
        <title>Single-cell RNA sequencing provides a high-resolution roadmap for understanding the multicellular compartmentation of specialized metabolism.</title>
        <authorList>
            <person name="Sun S."/>
            <person name="Shen X."/>
            <person name="Li Y."/>
            <person name="Li Y."/>
            <person name="Wang S."/>
            <person name="Li R."/>
            <person name="Zhang H."/>
            <person name="Shen G."/>
            <person name="Guo B."/>
            <person name="Wei J."/>
            <person name="Xu J."/>
            <person name="St-Pierre B."/>
            <person name="Chen S."/>
            <person name="Sun C."/>
        </authorList>
    </citation>
    <scope>NUCLEOTIDE SEQUENCE [LARGE SCALE GENOMIC DNA]</scope>
</reference>
<dbReference type="EMBL" id="CM044708">
    <property type="protein sequence ID" value="KAI5647253.1"/>
    <property type="molecule type" value="Genomic_DNA"/>
</dbReference>
<evidence type="ECO:0000313" key="2">
    <source>
        <dbReference type="Proteomes" id="UP001060085"/>
    </source>
</evidence>
<dbReference type="Proteomes" id="UP001060085">
    <property type="component" value="Linkage Group LG08"/>
</dbReference>
<comment type="caution">
    <text evidence="1">The sequence shown here is derived from an EMBL/GenBank/DDBJ whole genome shotgun (WGS) entry which is preliminary data.</text>
</comment>
<gene>
    <name evidence="1" type="ORF">M9H77_33258</name>
</gene>
<accession>A0ACB9ZID6</accession>
<evidence type="ECO:0000313" key="1">
    <source>
        <dbReference type="EMBL" id="KAI5647253.1"/>
    </source>
</evidence>
<organism evidence="1 2">
    <name type="scientific">Catharanthus roseus</name>
    <name type="common">Madagascar periwinkle</name>
    <name type="synonym">Vinca rosea</name>
    <dbReference type="NCBI Taxonomy" id="4058"/>
    <lineage>
        <taxon>Eukaryota</taxon>
        <taxon>Viridiplantae</taxon>
        <taxon>Streptophyta</taxon>
        <taxon>Embryophyta</taxon>
        <taxon>Tracheophyta</taxon>
        <taxon>Spermatophyta</taxon>
        <taxon>Magnoliopsida</taxon>
        <taxon>eudicotyledons</taxon>
        <taxon>Gunneridae</taxon>
        <taxon>Pentapetalae</taxon>
        <taxon>asterids</taxon>
        <taxon>lamiids</taxon>
        <taxon>Gentianales</taxon>
        <taxon>Apocynaceae</taxon>
        <taxon>Rauvolfioideae</taxon>
        <taxon>Vinceae</taxon>
        <taxon>Catharanthinae</taxon>
        <taxon>Catharanthus</taxon>
    </lineage>
</organism>
<proteinExistence type="predicted"/>
<protein>
    <submittedName>
        <fullName evidence="1">Uncharacterized protein</fullName>
    </submittedName>
</protein>